<proteinExistence type="predicted"/>
<organism evidence="3 4">
    <name type="scientific">Kribbella sandramycini</name>
    <dbReference type="NCBI Taxonomy" id="60450"/>
    <lineage>
        <taxon>Bacteria</taxon>
        <taxon>Bacillati</taxon>
        <taxon>Actinomycetota</taxon>
        <taxon>Actinomycetes</taxon>
        <taxon>Propionibacteriales</taxon>
        <taxon>Kribbellaceae</taxon>
        <taxon>Kribbella</taxon>
    </lineage>
</organism>
<name>A0A7Y4L0T3_9ACTN</name>
<keyword evidence="2" id="KW-0540">Nuclease</keyword>
<sequence>MSVQEVKAAITKANAESSAGAATLSRSSAKLDEALTMLNRAAEGTGHELIGQAQTALRAAKASIEEARKAIARSQESASTYARSI</sequence>
<dbReference type="AlphaFoldDB" id="A0A7Y4L0T3"/>
<protein>
    <submittedName>
        <fullName evidence="2">Exonuclease VII small subunit</fullName>
    </submittedName>
</protein>
<reference evidence="2 5" key="2">
    <citation type="submission" date="2020-08" db="EMBL/GenBank/DDBJ databases">
        <title>Sequencing the genomes of 1000 actinobacteria strains.</title>
        <authorList>
            <person name="Klenk H.-P."/>
        </authorList>
    </citation>
    <scope>NUCLEOTIDE SEQUENCE [LARGE SCALE GENOMIC DNA]</scope>
    <source>
        <strain evidence="2 5">DSM 15626</strain>
    </source>
</reference>
<dbReference type="RefSeq" id="WP_171674748.1">
    <property type="nucleotide sequence ID" value="NZ_BAAAGT010000006.1"/>
</dbReference>
<keyword evidence="2" id="KW-0269">Exonuclease</keyword>
<feature type="coiled-coil region" evidence="1">
    <location>
        <begin position="50"/>
        <end position="77"/>
    </location>
</feature>
<evidence type="ECO:0000313" key="2">
    <source>
        <dbReference type="EMBL" id="MBB6564534.1"/>
    </source>
</evidence>
<keyword evidence="2" id="KW-0378">Hydrolase</keyword>
<gene>
    <name evidence="2" type="ORF">HNR71_000171</name>
    <name evidence="3" type="ORF">HPO96_18490</name>
</gene>
<dbReference type="EMBL" id="JACHKF010000001">
    <property type="protein sequence ID" value="MBB6564534.1"/>
    <property type="molecule type" value="Genomic_DNA"/>
</dbReference>
<evidence type="ECO:0000313" key="5">
    <source>
        <dbReference type="Proteomes" id="UP000553957"/>
    </source>
</evidence>
<keyword evidence="4" id="KW-1185">Reference proteome</keyword>
<dbReference type="EMBL" id="JABJRC010000004">
    <property type="protein sequence ID" value="NOL42238.1"/>
    <property type="molecule type" value="Genomic_DNA"/>
</dbReference>
<keyword evidence="1" id="KW-0175">Coiled coil</keyword>
<evidence type="ECO:0000256" key="1">
    <source>
        <dbReference type="SAM" id="Coils"/>
    </source>
</evidence>
<accession>A0A7Y4L0T3</accession>
<evidence type="ECO:0000313" key="3">
    <source>
        <dbReference type="EMBL" id="NOL42238.1"/>
    </source>
</evidence>
<dbReference type="GO" id="GO:0004527">
    <property type="term" value="F:exonuclease activity"/>
    <property type="evidence" value="ECO:0007669"/>
    <property type="project" value="UniProtKB-KW"/>
</dbReference>
<reference evidence="3 4" key="1">
    <citation type="submission" date="2020-05" db="EMBL/GenBank/DDBJ databases">
        <title>Genome sequence of Kribbella sandramycini ATCC 39419.</title>
        <authorList>
            <person name="Maclea K.S."/>
            <person name="Fair J.L."/>
        </authorList>
    </citation>
    <scope>NUCLEOTIDE SEQUENCE [LARGE SCALE GENOMIC DNA]</scope>
    <source>
        <strain evidence="3 4">ATCC 39419</strain>
    </source>
</reference>
<dbReference type="Proteomes" id="UP000553957">
    <property type="component" value="Unassembled WGS sequence"/>
</dbReference>
<dbReference type="Proteomes" id="UP000534306">
    <property type="component" value="Unassembled WGS sequence"/>
</dbReference>
<evidence type="ECO:0000313" key="4">
    <source>
        <dbReference type="Proteomes" id="UP000534306"/>
    </source>
</evidence>
<comment type="caution">
    <text evidence="3">The sequence shown here is derived from an EMBL/GenBank/DDBJ whole genome shotgun (WGS) entry which is preliminary data.</text>
</comment>